<dbReference type="Gene3D" id="2.60.120.10">
    <property type="entry name" value="Jelly Rolls"/>
    <property type="match status" value="1"/>
</dbReference>
<dbReference type="PANTHER" id="PTHR46797:SF20">
    <property type="entry name" value="BLR4304 PROTEIN"/>
    <property type="match status" value="1"/>
</dbReference>
<dbReference type="SUPFAM" id="SSF47413">
    <property type="entry name" value="lambda repressor-like DNA-binding domains"/>
    <property type="match status" value="1"/>
</dbReference>
<reference evidence="3" key="1">
    <citation type="submission" date="2021-04" db="EMBL/GenBank/DDBJ databases">
        <title>Oceanospirillales bacteria with DddD are important DMSP degraders in coastal seawater.</title>
        <authorList>
            <person name="Liu J."/>
        </authorList>
    </citation>
    <scope>NUCLEOTIDE SEQUENCE</scope>
    <source>
        <strain evidence="3">D13-1</strain>
    </source>
</reference>
<evidence type="ECO:0000256" key="1">
    <source>
        <dbReference type="ARBA" id="ARBA00023125"/>
    </source>
</evidence>
<feature type="domain" description="HTH cro/C1-type" evidence="2">
    <location>
        <begin position="14"/>
        <end position="68"/>
    </location>
</feature>
<dbReference type="InterPro" id="IPR013096">
    <property type="entry name" value="Cupin_2"/>
</dbReference>
<dbReference type="EMBL" id="CP073347">
    <property type="protein sequence ID" value="UTW11416.1"/>
    <property type="molecule type" value="Genomic_DNA"/>
</dbReference>
<sequence>MDTDSDTMRLAGRIKALRQSRGLTLVEVEKRCGLGASTVSKIERGTISPSYATLLRLAKGLDVDLAELVQQTTDIGPKTRRAITRMGEGVLHSIGSHDYRLLCTELTSKKMNPMLATVHARELKEIVATGDRKNGMSSHEGEEVLFVVSGEVVLHTEFYSPVLLKQGDCAYIDSSMGHVCLKGSEEDAVIFWVCTDLSLKPELE</sequence>
<dbReference type="SMART" id="SM00530">
    <property type="entry name" value="HTH_XRE"/>
    <property type="match status" value="1"/>
</dbReference>
<dbReference type="Pfam" id="PF07883">
    <property type="entry name" value="Cupin_2"/>
    <property type="match status" value="1"/>
</dbReference>
<dbReference type="InterPro" id="IPR011051">
    <property type="entry name" value="RmlC_Cupin_sf"/>
</dbReference>
<dbReference type="Gene3D" id="1.10.260.40">
    <property type="entry name" value="lambda repressor-like DNA-binding domains"/>
    <property type="match status" value="1"/>
</dbReference>
<evidence type="ECO:0000313" key="4">
    <source>
        <dbReference type="Proteomes" id="UP001058461"/>
    </source>
</evidence>
<evidence type="ECO:0000259" key="2">
    <source>
        <dbReference type="PROSITE" id="PS50943"/>
    </source>
</evidence>
<keyword evidence="1" id="KW-0238">DNA-binding</keyword>
<dbReference type="InterPro" id="IPR001387">
    <property type="entry name" value="Cro/C1-type_HTH"/>
</dbReference>
<dbReference type="PROSITE" id="PS50943">
    <property type="entry name" value="HTH_CROC1"/>
    <property type="match status" value="1"/>
</dbReference>
<dbReference type="InterPro" id="IPR010982">
    <property type="entry name" value="Lambda_DNA-bd_dom_sf"/>
</dbReference>
<dbReference type="RefSeq" id="WP_255853456.1">
    <property type="nucleotide sequence ID" value="NZ_CP073347.1"/>
</dbReference>
<dbReference type="CDD" id="cd00093">
    <property type="entry name" value="HTH_XRE"/>
    <property type="match status" value="1"/>
</dbReference>
<dbReference type="Pfam" id="PF01381">
    <property type="entry name" value="HTH_3"/>
    <property type="match status" value="1"/>
</dbReference>
<dbReference type="InterPro" id="IPR014710">
    <property type="entry name" value="RmlC-like_jellyroll"/>
</dbReference>
<proteinExistence type="predicted"/>
<dbReference type="Proteomes" id="UP001058461">
    <property type="component" value="Chromosome"/>
</dbReference>
<dbReference type="CDD" id="cd02209">
    <property type="entry name" value="cupin_XRE_C"/>
    <property type="match status" value="1"/>
</dbReference>
<dbReference type="SUPFAM" id="SSF51182">
    <property type="entry name" value="RmlC-like cupins"/>
    <property type="match status" value="1"/>
</dbReference>
<evidence type="ECO:0000313" key="3">
    <source>
        <dbReference type="EMBL" id="UTW11416.1"/>
    </source>
</evidence>
<name>A0ABY5HGC1_9GAMM</name>
<accession>A0ABY5HGC1</accession>
<organism evidence="3 4">
    <name type="scientific">Marinobacterium rhizophilum</name>
    <dbReference type="NCBI Taxonomy" id="420402"/>
    <lineage>
        <taxon>Bacteria</taxon>
        <taxon>Pseudomonadati</taxon>
        <taxon>Pseudomonadota</taxon>
        <taxon>Gammaproteobacteria</taxon>
        <taxon>Oceanospirillales</taxon>
        <taxon>Oceanospirillaceae</taxon>
        <taxon>Marinobacterium</taxon>
    </lineage>
</organism>
<protein>
    <submittedName>
        <fullName evidence="3">Helix-turn-helix transcriptional regulator</fullName>
    </submittedName>
</protein>
<dbReference type="PANTHER" id="PTHR46797">
    <property type="entry name" value="HTH-TYPE TRANSCRIPTIONAL REGULATOR"/>
    <property type="match status" value="1"/>
</dbReference>
<keyword evidence="4" id="KW-1185">Reference proteome</keyword>
<gene>
    <name evidence="3" type="ORF">KDW95_19485</name>
</gene>
<dbReference type="InterPro" id="IPR050807">
    <property type="entry name" value="TransReg_Diox_bact_type"/>
</dbReference>